<keyword evidence="3" id="KW-1185">Reference proteome</keyword>
<reference evidence="2 3" key="1">
    <citation type="submission" date="2024-05" db="EMBL/GenBank/DDBJ databases">
        <authorList>
            <person name="Wallberg A."/>
        </authorList>
    </citation>
    <scope>NUCLEOTIDE SEQUENCE [LARGE SCALE GENOMIC DNA]</scope>
</reference>
<feature type="region of interest" description="Disordered" evidence="1">
    <location>
        <begin position="97"/>
        <end position="162"/>
    </location>
</feature>
<gene>
    <name evidence="2" type="ORF">MNOR_LOCUS5857</name>
</gene>
<accession>A0AAV2PYE7</accession>
<feature type="compositionally biased region" description="Basic and acidic residues" evidence="1">
    <location>
        <begin position="295"/>
        <end position="355"/>
    </location>
</feature>
<feature type="compositionally biased region" description="Polar residues" evidence="1">
    <location>
        <begin position="97"/>
        <end position="123"/>
    </location>
</feature>
<feature type="region of interest" description="Disordered" evidence="1">
    <location>
        <begin position="585"/>
        <end position="624"/>
    </location>
</feature>
<feature type="compositionally biased region" description="Acidic residues" evidence="1">
    <location>
        <begin position="252"/>
        <end position="261"/>
    </location>
</feature>
<feature type="compositionally biased region" description="Basic and acidic residues" evidence="1">
    <location>
        <begin position="219"/>
        <end position="240"/>
    </location>
</feature>
<protein>
    <submittedName>
        <fullName evidence="2">Uncharacterized protein</fullName>
    </submittedName>
</protein>
<feature type="compositionally biased region" description="Polar residues" evidence="1">
    <location>
        <begin position="585"/>
        <end position="601"/>
    </location>
</feature>
<feature type="compositionally biased region" description="Acidic residues" evidence="1">
    <location>
        <begin position="54"/>
        <end position="67"/>
    </location>
</feature>
<sequence length="810" mass="90832">EYEDDYLMEEDELSVEIIEDGSSYQAAAQQTLKAPDEELCDLSTGSSEGKEQIQSDDDDDVDDDVDDAEEIKQTENYAIEEDIPAVVIPIVSTPSLSAKSFNPSNPSTQSSFKGFSQGKSTANYIEDDTDREVTEFVNEKNSKDDAKSNSDRKLNQTSISTKLIKIPEKHTVLKQTPPWSKIEREQLKNRNIILEGSIRKEFSTPKSKSVKHHKSPHQNTDDENNKIERFHDSDNRERPIAKPLMKSLESDSSSESDSSDDEKDKNEDSSSSGSDSDSSSSNSDDGSSSDSDSDSDVKTIDDSKSSFKEEIQITKLSETKRDATKLDKLEQKKDEEKMVKPSLEEFNEKSNKSSKDDIGKYVKNMVLESTNSIIQGESNIKPISPQAIKKKNEISILKTGVDIKDKKSKDEENKKKVNIEKIYNFNRDVDISFNKKVDHGVNIIKKANKVDKHNEVEKSNIDKTMQKKENDAMQIIIPEDVSLGKKVGLKDNLYNNKCSTDIIIPKKNPVKRVTEIIITTDNGKKTSFGHLGGSNKENNCDERSKTNIVIRRVGVEGQEETITNKDLRITAGDRDADETITTKVTKGNKMFKQSNKRNGSSKTEKQVYLNRKSPDDDDDDRPKVKLSGVDLVQQVAAAFAQQLSAIQASQLKQLSQNSSSKESSRWEVMDSEVTGMEVDVDVDTEMEDLPIPIQAEVVMSDGSDSDLDYQGYQAEEDDQCITSEYWEDTEKCDNQELVNYLRTFVNGGGEGEVVEYPPMNNEVPCDGRDLTQWQLEDVHLPPFTPNVAPPSWLRLTIPAEGYRCHSCGDT</sequence>
<feature type="compositionally biased region" description="Low complexity" evidence="1">
    <location>
        <begin position="269"/>
        <end position="290"/>
    </location>
</feature>
<evidence type="ECO:0000313" key="3">
    <source>
        <dbReference type="Proteomes" id="UP001497623"/>
    </source>
</evidence>
<proteinExistence type="predicted"/>
<feature type="region of interest" description="Disordered" evidence="1">
    <location>
        <begin position="175"/>
        <end position="355"/>
    </location>
</feature>
<feature type="region of interest" description="Disordered" evidence="1">
    <location>
        <begin position="26"/>
        <end position="67"/>
    </location>
</feature>
<comment type="caution">
    <text evidence="2">The sequence shown here is derived from an EMBL/GenBank/DDBJ whole genome shotgun (WGS) entry which is preliminary data.</text>
</comment>
<dbReference type="EMBL" id="CAXKWB010002321">
    <property type="protein sequence ID" value="CAL4066610.1"/>
    <property type="molecule type" value="Genomic_DNA"/>
</dbReference>
<evidence type="ECO:0000313" key="2">
    <source>
        <dbReference type="EMBL" id="CAL4066610.1"/>
    </source>
</evidence>
<feature type="non-terminal residue" evidence="2">
    <location>
        <position position="810"/>
    </location>
</feature>
<feature type="compositionally biased region" description="Basic and acidic residues" evidence="1">
    <location>
        <begin position="131"/>
        <end position="154"/>
    </location>
</feature>
<dbReference type="Proteomes" id="UP001497623">
    <property type="component" value="Unassembled WGS sequence"/>
</dbReference>
<dbReference type="AlphaFoldDB" id="A0AAV2PYE7"/>
<name>A0AAV2PYE7_MEGNR</name>
<feature type="non-terminal residue" evidence="2">
    <location>
        <position position="1"/>
    </location>
</feature>
<evidence type="ECO:0000256" key="1">
    <source>
        <dbReference type="SAM" id="MobiDB-lite"/>
    </source>
</evidence>
<organism evidence="2 3">
    <name type="scientific">Meganyctiphanes norvegica</name>
    <name type="common">Northern krill</name>
    <name type="synonym">Thysanopoda norvegica</name>
    <dbReference type="NCBI Taxonomy" id="48144"/>
    <lineage>
        <taxon>Eukaryota</taxon>
        <taxon>Metazoa</taxon>
        <taxon>Ecdysozoa</taxon>
        <taxon>Arthropoda</taxon>
        <taxon>Crustacea</taxon>
        <taxon>Multicrustacea</taxon>
        <taxon>Malacostraca</taxon>
        <taxon>Eumalacostraca</taxon>
        <taxon>Eucarida</taxon>
        <taxon>Euphausiacea</taxon>
        <taxon>Euphausiidae</taxon>
        <taxon>Meganyctiphanes</taxon>
    </lineage>
</organism>